<evidence type="ECO:0000313" key="4">
    <source>
        <dbReference type="Proteomes" id="UP001518680"/>
    </source>
</evidence>
<sequence length="113" mass="12488">MIRTASRRNNVGSCQWCGKDIDQGGRGRPRKFCSASCKQRAYEQRNNVSGTEIPADAVILSPDKVQNLRDGLFELRCSAEDIQIAAEEGASAEELSSLCEELISLSRRLEGLR</sequence>
<reference evidence="2 3" key="1">
    <citation type="submission" date="2018-10" db="EMBL/GenBank/DDBJ databases">
        <title>Corynebacterium macginleyi genome sequencing and assembly of the type strain and two clinical samples.</title>
        <authorList>
            <person name="Bernier A.-M."/>
            <person name="Bernard K."/>
        </authorList>
    </citation>
    <scope>NUCLEOTIDE SEQUENCE [LARGE SCALE GENOMIC DNA]</scope>
    <source>
        <strain evidence="2 3">NML 120205</strain>
    </source>
</reference>
<organism evidence="2 3">
    <name type="scientific">Corynebacterium macginleyi</name>
    <dbReference type="NCBI Taxonomy" id="38290"/>
    <lineage>
        <taxon>Bacteria</taxon>
        <taxon>Bacillati</taxon>
        <taxon>Actinomycetota</taxon>
        <taxon>Actinomycetes</taxon>
        <taxon>Mycobacteriales</taxon>
        <taxon>Corynebacteriaceae</taxon>
        <taxon>Corynebacterium</taxon>
    </lineage>
</organism>
<accession>A0A3M0G7C9</accession>
<name>A0A3M0G7C9_9CORY</name>
<evidence type="ECO:0000313" key="3">
    <source>
        <dbReference type="Proteomes" id="UP000270649"/>
    </source>
</evidence>
<dbReference type="Proteomes" id="UP001518680">
    <property type="component" value="Unassembled WGS sequence"/>
</dbReference>
<dbReference type="EMBL" id="JAACBX020000001">
    <property type="protein sequence ID" value="MBM0243878.1"/>
    <property type="molecule type" value="Genomic_DNA"/>
</dbReference>
<dbReference type="OrthoDB" id="4219687at2"/>
<keyword evidence="4" id="KW-1185">Reference proteome</keyword>
<reference evidence="1 4" key="2">
    <citation type="submission" date="2021-01" db="EMBL/GenBank/DDBJ databases">
        <title>Complete genome sequences of Corynebacterium macginleyi strains isolated from infectious keratitis.</title>
        <authorList>
            <person name="Sagerfors S."/>
            <person name="Poehlein A."/>
            <person name="Soderquist B."/>
            <person name="Bruggemann H."/>
        </authorList>
    </citation>
    <scope>NUCLEOTIDE SEQUENCE [LARGE SCALE GENOMIC DNA]</scope>
    <source>
        <strain evidence="1 4">12T220</strain>
    </source>
</reference>
<dbReference type="AlphaFoldDB" id="A0A3M0G7C9"/>
<proteinExistence type="predicted"/>
<dbReference type="RefSeq" id="WP_121911696.1">
    <property type="nucleotide sequence ID" value="NZ_CP068291.1"/>
</dbReference>
<dbReference type="EMBL" id="REGC01000007">
    <property type="protein sequence ID" value="RMB60388.1"/>
    <property type="molecule type" value="Genomic_DNA"/>
</dbReference>
<protein>
    <recommendedName>
        <fullName evidence="5">FCS-type domain-containing protein</fullName>
    </recommendedName>
</protein>
<dbReference type="Proteomes" id="UP000270649">
    <property type="component" value="Unassembled WGS sequence"/>
</dbReference>
<gene>
    <name evidence="2" type="ORF">D9543_06775</name>
    <name evidence="1" type="ORF">GWO63_006270</name>
</gene>
<evidence type="ECO:0000313" key="2">
    <source>
        <dbReference type="EMBL" id="RMB60388.1"/>
    </source>
</evidence>
<comment type="caution">
    <text evidence="2">The sequence shown here is derived from an EMBL/GenBank/DDBJ whole genome shotgun (WGS) entry which is preliminary data.</text>
</comment>
<evidence type="ECO:0008006" key="5">
    <source>
        <dbReference type="Google" id="ProtNLM"/>
    </source>
</evidence>
<evidence type="ECO:0000313" key="1">
    <source>
        <dbReference type="EMBL" id="MBM0243878.1"/>
    </source>
</evidence>